<keyword evidence="5" id="KW-0399">Innate immunity</keyword>
<comment type="subunit">
    <text evidence="14">Interacts with POU3F2/Brn-2, ATXN1, TXNL4A, HTT and AR. Interaction with ATXN1 correlates positively with the length of the polyglutamine tract. Interacts with RNA polymerase II large subunit in a phosphorylation-dependent manner. Forms a ternary complex with ATXN1 mutant and phosphorylated RNA polymerase II. Interacts (via C-terminus) with TXNL4A and CD2BP2. Interacts (via WW domain) with ATN1 and SF3B1, and may interact with additional splice factors. Interacts (via WW domain) with WBP11; Leading to reduce interaction between PQBP1 and TXNL4A. Interacts with CAPRIN1. Interacts with DDX1. Interacts with SFPQ. Interacts with KHSRP.</text>
</comment>
<keyword evidence="4" id="KW-0597">Phosphoprotein</keyword>
<evidence type="ECO:0000256" key="4">
    <source>
        <dbReference type="ARBA" id="ARBA00022553"/>
    </source>
</evidence>
<evidence type="ECO:0000256" key="9">
    <source>
        <dbReference type="ARBA" id="ARBA00023015"/>
    </source>
</evidence>
<dbReference type="CDD" id="cd00201">
    <property type="entry name" value="WW"/>
    <property type="match status" value="2"/>
</dbReference>
<dbReference type="GO" id="GO:0005737">
    <property type="term" value="C:cytoplasm"/>
    <property type="evidence" value="ECO:0007669"/>
    <property type="project" value="TreeGrafter"/>
</dbReference>
<keyword evidence="6" id="KW-0507">mRNA processing</keyword>
<evidence type="ECO:0000256" key="8">
    <source>
        <dbReference type="ARBA" id="ARBA00022859"/>
    </source>
</evidence>
<dbReference type="GO" id="GO:0045087">
    <property type="term" value="P:innate immune response"/>
    <property type="evidence" value="ECO:0007669"/>
    <property type="project" value="UniProtKB-KW"/>
</dbReference>
<comment type="subcellular location">
    <subcellularLocation>
        <location evidence="2">Cytoplasmic granule</location>
    </subcellularLocation>
    <subcellularLocation>
        <location evidence="1">Nucleus speckle</location>
    </subcellularLocation>
</comment>
<feature type="region of interest" description="Disordered" evidence="15">
    <location>
        <begin position="541"/>
        <end position="661"/>
    </location>
</feature>
<dbReference type="GO" id="GO:0016607">
    <property type="term" value="C:nuclear speck"/>
    <property type="evidence" value="ECO:0007669"/>
    <property type="project" value="UniProtKB-SubCell"/>
</dbReference>
<dbReference type="Gene3D" id="2.20.70.10">
    <property type="match status" value="2"/>
</dbReference>
<keyword evidence="11" id="KW-0508">mRNA splicing</keyword>
<evidence type="ECO:0000256" key="3">
    <source>
        <dbReference type="ARBA" id="ARBA00021117"/>
    </source>
</evidence>
<dbReference type="AlphaFoldDB" id="A0A2I0X2I6"/>
<dbReference type="PROSITE" id="PS01159">
    <property type="entry name" value="WW_DOMAIN_1"/>
    <property type="match status" value="2"/>
</dbReference>
<accession>A0A2I0X2I6</accession>
<evidence type="ECO:0000256" key="15">
    <source>
        <dbReference type="SAM" id="MobiDB-lite"/>
    </source>
</evidence>
<evidence type="ECO:0000256" key="1">
    <source>
        <dbReference type="ARBA" id="ARBA00004324"/>
    </source>
</evidence>
<feature type="compositionally biased region" description="Low complexity" evidence="15">
    <location>
        <begin position="13"/>
        <end position="23"/>
    </location>
</feature>
<dbReference type="GO" id="GO:0043021">
    <property type="term" value="F:ribonucleoprotein complex binding"/>
    <property type="evidence" value="ECO:0007669"/>
    <property type="project" value="TreeGrafter"/>
</dbReference>
<evidence type="ECO:0000256" key="12">
    <source>
        <dbReference type="ARBA" id="ARBA00023242"/>
    </source>
</evidence>
<keyword evidence="7" id="KW-0677">Repeat</keyword>
<evidence type="ECO:0000259" key="16">
    <source>
        <dbReference type="PROSITE" id="PS50020"/>
    </source>
</evidence>
<dbReference type="PANTHER" id="PTHR21737">
    <property type="entry name" value="POLYGLUTAMINE BINDING PROTEIN 1/MARVEL MEMBRANE-ASSOCIATING DOMAIN CONTAINING 3"/>
    <property type="match status" value="1"/>
</dbReference>
<evidence type="ECO:0000256" key="11">
    <source>
        <dbReference type="ARBA" id="ARBA00023187"/>
    </source>
</evidence>
<keyword evidence="8" id="KW-0391">Immunity</keyword>
<keyword evidence="10" id="KW-0804">Transcription</keyword>
<gene>
    <name evidence="17" type="primary">MED35C</name>
    <name evidence="17" type="ORF">MA16_Dca004128</name>
</gene>
<evidence type="ECO:0000256" key="13">
    <source>
        <dbReference type="ARBA" id="ARBA00042167"/>
    </source>
</evidence>
<feature type="domain" description="WW" evidence="16">
    <location>
        <begin position="384"/>
        <end position="418"/>
    </location>
</feature>
<dbReference type="Pfam" id="PF00397">
    <property type="entry name" value="WW"/>
    <property type="match status" value="2"/>
</dbReference>
<dbReference type="PROSITE" id="PS50020">
    <property type="entry name" value="WW_DOMAIN_2"/>
    <property type="match status" value="2"/>
</dbReference>
<name>A0A2I0X2I6_9ASPA</name>
<dbReference type="SUPFAM" id="SSF51045">
    <property type="entry name" value="WW domain"/>
    <property type="match status" value="2"/>
</dbReference>
<protein>
    <recommendedName>
        <fullName evidence="3">Polyglutamine-binding protein 1</fullName>
    </recommendedName>
    <alternativeName>
        <fullName evidence="13">Polyglutamine tract-binding protein 1</fullName>
    </alternativeName>
</protein>
<dbReference type="InterPro" id="IPR001202">
    <property type="entry name" value="WW_dom"/>
</dbReference>
<feature type="region of interest" description="Disordered" evidence="15">
    <location>
        <begin position="1"/>
        <end position="31"/>
    </location>
</feature>
<keyword evidence="18" id="KW-1185">Reference proteome</keyword>
<dbReference type="InterPro" id="IPR036020">
    <property type="entry name" value="WW_dom_sf"/>
</dbReference>
<feature type="compositionally biased region" description="Basic and acidic residues" evidence="15">
    <location>
        <begin position="561"/>
        <end position="571"/>
    </location>
</feature>
<evidence type="ECO:0000256" key="5">
    <source>
        <dbReference type="ARBA" id="ARBA00022588"/>
    </source>
</evidence>
<dbReference type="Proteomes" id="UP000233837">
    <property type="component" value="Unassembled WGS sequence"/>
</dbReference>
<evidence type="ECO:0000256" key="7">
    <source>
        <dbReference type="ARBA" id="ARBA00022737"/>
    </source>
</evidence>
<organism evidence="17 18">
    <name type="scientific">Dendrobium catenatum</name>
    <dbReference type="NCBI Taxonomy" id="906689"/>
    <lineage>
        <taxon>Eukaryota</taxon>
        <taxon>Viridiplantae</taxon>
        <taxon>Streptophyta</taxon>
        <taxon>Embryophyta</taxon>
        <taxon>Tracheophyta</taxon>
        <taxon>Spermatophyta</taxon>
        <taxon>Magnoliopsida</taxon>
        <taxon>Liliopsida</taxon>
        <taxon>Asparagales</taxon>
        <taxon>Orchidaceae</taxon>
        <taxon>Epidendroideae</taxon>
        <taxon>Malaxideae</taxon>
        <taxon>Dendrobiinae</taxon>
        <taxon>Dendrobium</taxon>
    </lineage>
</organism>
<feature type="domain" description="WW" evidence="16">
    <location>
        <begin position="429"/>
        <end position="463"/>
    </location>
</feature>
<evidence type="ECO:0000256" key="2">
    <source>
        <dbReference type="ARBA" id="ARBA00004463"/>
    </source>
</evidence>
<evidence type="ECO:0000256" key="10">
    <source>
        <dbReference type="ARBA" id="ARBA00023163"/>
    </source>
</evidence>
<evidence type="ECO:0000256" key="14">
    <source>
        <dbReference type="ARBA" id="ARBA00046362"/>
    </source>
</evidence>
<reference evidence="17 18" key="2">
    <citation type="journal article" date="2017" name="Nature">
        <title>The Apostasia genome and the evolution of orchids.</title>
        <authorList>
            <person name="Zhang G.Q."/>
            <person name="Liu K.W."/>
            <person name="Li Z."/>
            <person name="Lohaus R."/>
            <person name="Hsiao Y.Y."/>
            <person name="Niu S.C."/>
            <person name="Wang J.Y."/>
            <person name="Lin Y.C."/>
            <person name="Xu Q."/>
            <person name="Chen L.J."/>
            <person name="Yoshida K."/>
            <person name="Fujiwara S."/>
            <person name="Wang Z.W."/>
            <person name="Zhang Y.Q."/>
            <person name="Mitsuda N."/>
            <person name="Wang M."/>
            <person name="Liu G.H."/>
            <person name="Pecoraro L."/>
            <person name="Huang H.X."/>
            <person name="Xiao X.J."/>
            <person name="Lin M."/>
            <person name="Wu X.Y."/>
            <person name="Wu W.L."/>
            <person name="Chen Y.Y."/>
            <person name="Chang S.B."/>
            <person name="Sakamoto S."/>
            <person name="Ohme-Takagi M."/>
            <person name="Yagi M."/>
            <person name="Zeng S.J."/>
            <person name="Shen C.Y."/>
            <person name="Yeh C.M."/>
            <person name="Luo Y.B."/>
            <person name="Tsai W.C."/>
            <person name="Van de Peer Y."/>
            <person name="Liu Z.J."/>
        </authorList>
    </citation>
    <scope>NUCLEOTIDE SEQUENCE [LARGE SCALE GENOMIC DNA]</scope>
    <source>
        <tissue evidence="17">The whole plant</tissue>
    </source>
</reference>
<evidence type="ECO:0000256" key="6">
    <source>
        <dbReference type="ARBA" id="ARBA00022664"/>
    </source>
</evidence>
<keyword evidence="12" id="KW-0539">Nucleus</keyword>
<dbReference type="GO" id="GO:0000380">
    <property type="term" value="P:alternative mRNA splicing, via spliceosome"/>
    <property type="evidence" value="ECO:0007669"/>
    <property type="project" value="TreeGrafter"/>
</dbReference>
<sequence length="661" mass="72516">MVGYTEQPPPPGANLLPPTSYPTNPNPPFPFPQMSSTNTEHARYPIFSENLFPVNSSNGVSPSVENLYPHFQTTQHVSVHESSPVVPGVATQHSYSLPNKIQNQPSNSWNSDMNQTDHVMANSLSQSGGATQLNTWIPGTESGTSDASLTFPANIVKPYNPFSMAPHDMLNSNCLGESTMDLHSMAEAAVDKGVIEQKGDSAEFKCPSLCARGSTDIESAAQDAVLREQEITTQQVIHNQRFAKGKNGAKEDSQDILSGRCDPNALKEHILKMTSQHRAEMSSKRGKSFHQENDNVEIGNGYGVPGGGAYHAARPLNIQTEAKDENRESSLVASKDARRELPDYLKQRLKARGILRDEKTNDEPTTFENLQKFEDRPADSKIVLTLPPGWAKANDPETGTPYFYNEKTGESQWEHPSEFARPQQPDAFSTLPQDWEEGLDESTGQRYYYNRKTNATQWEKPSSVNKAIPQHVDPIVARNQPTGTVVPAQNYARCMGCGGWGLGLVKAWGYCNHCTRVLNLPYQQYSISNMNYLEQSNSTAAPAKAASKQRTSSKPPFGKGSKKDYKKRAFNEDDELDPMDPSSYSDAPRGGWVVGLKGVQPRAADTTATGPLFQQRPYPSPGAVLRKNAEIASQSKKHGSTNRMAPITKRGDGSDGLGDAD</sequence>
<dbReference type="EMBL" id="KZ502211">
    <property type="protein sequence ID" value="PKU82111.1"/>
    <property type="molecule type" value="Genomic_DNA"/>
</dbReference>
<dbReference type="PANTHER" id="PTHR21737:SF3">
    <property type="entry name" value="POLYGLUTAMINE-BINDING PROTEIN 1"/>
    <property type="match status" value="1"/>
</dbReference>
<dbReference type="SMART" id="SM00456">
    <property type="entry name" value="WW"/>
    <property type="match status" value="2"/>
</dbReference>
<dbReference type="Gene3D" id="3.40.30.10">
    <property type="entry name" value="Glutaredoxin"/>
    <property type="match status" value="1"/>
</dbReference>
<keyword evidence="9" id="KW-0805">Transcription regulation</keyword>
<evidence type="ECO:0000313" key="18">
    <source>
        <dbReference type="Proteomes" id="UP000233837"/>
    </source>
</evidence>
<evidence type="ECO:0000313" key="17">
    <source>
        <dbReference type="EMBL" id="PKU82111.1"/>
    </source>
</evidence>
<proteinExistence type="predicted"/>
<dbReference type="STRING" id="906689.A0A2I0X2I6"/>
<dbReference type="OrthoDB" id="42462at2759"/>
<reference evidence="17 18" key="1">
    <citation type="journal article" date="2016" name="Sci. Rep.">
        <title>The Dendrobium catenatum Lindl. genome sequence provides insights into polysaccharide synthase, floral development and adaptive evolution.</title>
        <authorList>
            <person name="Zhang G.Q."/>
            <person name="Xu Q."/>
            <person name="Bian C."/>
            <person name="Tsai W.C."/>
            <person name="Yeh C.M."/>
            <person name="Liu K.W."/>
            <person name="Yoshida K."/>
            <person name="Zhang L.S."/>
            <person name="Chang S.B."/>
            <person name="Chen F."/>
            <person name="Shi Y."/>
            <person name="Su Y.Y."/>
            <person name="Zhang Y.Q."/>
            <person name="Chen L.J."/>
            <person name="Yin Y."/>
            <person name="Lin M."/>
            <person name="Huang H."/>
            <person name="Deng H."/>
            <person name="Wang Z.W."/>
            <person name="Zhu S.L."/>
            <person name="Zhao X."/>
            <person name="Deng C."/>
            <person name="Niu S.C."/>
            <person name="Huang J."/>
            <person name="Wang M."/>
            <person name="Liu G.H."/>
            <person name="Yang H.J."/>
            <person name="Xiao X.J."/>
            <person name="Hsiao Y.Y."/>
            <person name="Wu W.L."/>
            <person name="Chen Y.Y."/>
            <person name="Mitsuda N."/>
            <person name="Ohme-Takagi M."/>
            <person name="Luo Y.B."/>
            <person name="Van de Peer Y."/>
            <person name="Liu Z.J."/>
        </authorList>
    </citation>
    <scope>NUCLEOTIDE SEQUENCE [LARGE SCALE GENOMIC DNA]</scope>
    <source>
        <tissue evidence="17">The whole plant</tissue>
    </source>
</reference>